<evidence type="ECO:0000313" key="3">
    <source>
        <dbReference type="EMBL" id="THU85012.1"/>
    </source>
</evidence>
<evidence type="ECO:0000256" key="1">
    <source>
        <dbReference type="SAM" id="MobiDB-lite"/>
    </source>
</evidence>
<organism evidence="3 4">
    <name type="scientific">Dendrothele bispora (strain CBS 962.96)</name>
    <dbReference type="NCBI Taxonomy" id="1314807"/>
    <lineage>
        <taxon>Eukaryota</taxon>
        <taxon>Fungi</taxon>
        <taxon>Dikarya</taxon>
        <taxon>Basidiomycota</taxon>
        <taxon>Agaricomycotina</taxon>
        <taxon>Agaricomycetes</taxon>
        <taxon>Agaricomycetidae</taxon>
        <taxon>Agaricales</taxon>
        <taxon>Agaricales incertae sedis</taxon>
        <taxon>Dendrothele</taxon>
    </lineage>
</organism>
<proteinExistence type="predicted"/>
<name>A0A4S8L8G3_DENBC</name>
<reference evidence="3 4" key="1">
    <citation type="journal article" date="2019" name="Nat. Ecol. Evol.">
        <title>Megaphylogeny resolves global patterns of mushroom evolution.</title>
        <authorList>
            <person name="Varga T."/>
            <person name="Krizsan K."/>
            <person name="Foldi C."/>
            <person name="Dima B."/>
            <person name="Sanchez-Garcia M."/>
            <person name="Sanchez-Ramirez S."/>
            <person name="Szollosi G.J."/>
            <person name="Szarkandi J.G."/>
            <person name="Papp V."/>
            <person name="Albert L."/>
            <person name="Andreopoulos W."/>
            <person name="Angelini C."/>
            <person name="Antonin V."/>
            <person name="Barry K.W."/>
            <person name="Bougher N.L."/>
            <person name="Buchanan P."/>
            <person name="Buyck B."/>
            <person name="Bense V."/>
            <person name="Catcheside P."/>
            <person name="Chovatia M."/>
            <person name="Cooper J."/>
            <person name="Damon W."/>
            <person name="Desjardin D."/>
            <person name="Finy P."/>
            <person name="Geml J."/>
            <person name="Haridas S."/>
            <person name="Hughes K."/>
            <person name="Justo A."/>
            <person name="Karasinski D."/>
            <person name="Kautmanova I."/>
            <person name="Kiss B."/>
            <person name="Kocsube S."/>
            <person name="Kotiranta H."/>
            <person name="LaButti K.M."/>
            <person name="Lechner B.E."/>
            <person name="Liimatainen K."/>
            <person name="Lipzen A."/>
            <person name="Lukacs Z."/>
            <person name="Mihaltcheva S."/>
            <person name="Morgado L.N."/>
            <person name="Niskanen T."/>
            <person name="Noordeloos M.E."/>
            <person name="Ohm R.A."/>
            <person name="Ortiz-Santana B."/>
            <person name="Ovrebo C."/>
            <person name="Racz N."/>
            <person name="Riley R."/>
            <person name="Savchenko A."/>
            <person name="Shiryaev A."/>
            <person name="Soop K."/>
            <person name="Spirin V."/>
            <person name="Szebenyi C."/>
            <person name="Tomsovsky M."/>
            <person name="Tulloss R.E."/>
            <person name="Uehling J."/>
            <person name="Grigoriev I.V."/>
            <person name="Vagvolgyi C."/>
            <person name="Papp T."/>
            <person name="Martin F.M."/>
            <person name="Miettinen O."/>
            <person name="Hibbett D.S."/>
            <person name="Nagy L.G."/>
        </authorList>
    </citation>
    <scope>NUCLEOTIDE SEQUENCE [LARGE SCALE GENOMIC DNA]</scope>
    <source>
        <strain evidence="3 4">CBS 962.96</strain>
    </source>
</reference>
<keyword evidence="4" id="KW-1185">Reference proteome</keyword>
<keyword evidence="2" id="KW-1133">Transmembrane helix</keyword>
<feature type="transmembrane region" description="Helical" evidence="2">
    <location>
        <begin position="12"/>
        <end position="33"/>
    </location>
</feature>
<protein>
    <submittedName>
        <fullName evidence="3">Uncharacterized protein</fullName>
    </submittedName>
</protein>
<keyword evidence="2" id="KW-0812">Transmembrane</keyword>
<gene>
    <name evidence="3" type="ORF">K435DRAFT_394953</name>
</gene>
<evidence type="ECO:0000313" key="4">
    <source>
        <dbReference type="Proteomes" id="UP000297245"/>
    </source>
</evidence>
<sequence length="144" mass="15832">MCLTRDRKRFYILIFLVSVGSSLVLALALVRLFSDREFPQPAENFKKPSTTRSLSSPTSSTASNINNRFQRTKTPPPKKLDRSSLERDSTIRPSSSSRCSKARNVDDAFQHTGSQSKKSDSSSSKCDSTTSRPSSFSGISAGCQ</sequence>
<feature type="compositionally biased region" description="Low complexity" evidence="1">
    <location>
        <begin position="50"/>
        <end position="63"/>
    </location>
</feature>
<dbReference type="Proteomes" id="UP000297245">
    <property type="component" value="Unassembled WGS sequence"/>
</dbReference>
<feature type="compositionally biased region" description="Basic and acidic residues" evidence="1">
    <location>
        <begin position="78"/>
        <end position="90"/>
    </location>
</feature>
<dbReference type="AlphaFoldDB" id="A0A4S8L8G3"/>
<evidence type="ECO:0000256" key="2">
    <source>
        <dbReference type="SAM" id="Phobius"/>
    </source>
</evidence>
<accession>A0A4S8L8G3</accession>
<feature type="region of interest" description="Disordered" evidence="1">
    <location>
        <begin position="40"/>
        <end position="144"/>
    </location>
</feature>
<keyword evidence="2" id="KW-0472">Membrane</keyword>
<dbReference type="EMBL" id="ML179569">
    <property type="protein sequence ID" value="THU85012.1"/>
    <property type="molecule type" value="Genomic_DNA"/>
</dbReference>
<feature type="compositionally biased region" description="Low complexity" evidence="1">
    <location>
        <begin position="121"/>
        <end position="135"/>
    </location>
</feature>
<feature type="compositionally biased region" description="Polar residues" evidence="1">
    <location>
        <begin position="64"/>
        <end position="73"/>
    </location>
</feature>